<evidence type="ECO:0000259" key="2">
    <source>
        <dbReference type="Pfam" id="PF00248"/>
    </source>
</evidence>
<evidence type="ECO:0000313" key="3">
    <source>
        <dbReference type="EMBL" id="NID04926.1"/>
    </source>
</evidence>
<dbReference type="CDD" id="cd19080">
    <property type="entry name" value="AKR_AKR9A_9B"/>
    <property type="match status" value="1"/>
</dbReference>
<evidence type="ECO:0000256" key="1">
    <source>
        <dbReference type="ARBA" id="ARBA00023002"/>
    </source>
</evidence>
<name>A0ABX0Q556_9GAMM</name>
<gene>
    <name evidence="3" type="ORF">HBF26_08515</name>
</gene>
<reference evidence="3 4" key="1">
    <citation type="journal article" date="2011" name="Curr. Microbiol.">
        <title>Luteibacter jiangsuensis sp. nov.: a methamidophos-degrading bacterium isolated from a methamidophos-manufacturing factory.</title>
        <authorList>
            <person name="Wang L."/>
            <person name="Wang G.L."/>
            <person name="Li S.P."/>
            <person name="Jiang J.D."/>
        </authorList>
    </citation>
    <scope>NUCLEOTIDE SEQUENCE [LARGE SCALE GENOMIC DNA]</scope>
    <source>
        <strain evidence="3 4">CGMCC 1.10133</strain>
    </source>
</reference>
<evidence type="ECO:0000313" key="4">
    <source>
        <dbReference type="Proteomes" id="UP001429601"/>
    </source>
</evidence>
<feature type="domain" description="NADP-dependent oxidoreductase" evidence="2">
    <location>
        <begin position="21"/>
        <end position="326"/>
    </location>
</feature>
<keyword evidence="4" id="KW-1185">Reference proteome</keyword>
<dbReference type="Gene3D" id="3.20.20.100">
    <property type="entry name" value="NADP-dependent oxidoreductase domain"/>
    <property type="match status" value="1"/>
</dbReference>
<accession>A0ABX0Q556</accession>
<dbReference type="Proteomes" id="UP001429601">
    <property type="component" value="Unassembled WGS sequence"/>
</dbReference>
<dbReference type="InterPro" id="IPR023210">
    <property type="entry name" value="NADP_OxRdtase_dom"/>
</dbReference>
<dbReference type="PANTHER" id="PTHR43364">
    <property type="entry name" value="NADH-SPECIFIC METHYLGLYOXAL REDUCTASE-RELATED"/>
    <property type="match status" value="1"/>
</dbReference>
<dbReference type="EMBL" id="JAAQQR010000003">
    <property type="protein sequence ID" value="NID04926.1"/>
    <property type="molecule type" value="Genomic_DNA"/>
</dbReference>
<dbReference type="SUPFAM" id="SSF51430">
    <property type="entry name" value="NAD(P)-linked oxidoreductase"/>
    <property type="match status" value="1"/>
</dbReference>
<dbReference type="InterPro" id="IPR036812">
    <property type="entry name" value="NAD(P)_OxRdtase_dom_sf"/>
</dbReference>
<dbReference type="Pfam" id="PF00248">
    <property type="entry name" value="Aldo_ket_red"/>
    <property type="match status" value="1"/>
</dbReference>
<dbReference type="InterPro" id="IPR050523">
    <property type="entry name" value="AKR_Detox_Biosynth"/>
</dbReference>
<comment type="caution">
    <text evidence="3">The sequence shown here is derived from an EMBL/GenBank/DDBJ whole genome shotgun (WGS) entry which is preliminary data.</text>
</comment>
<organism evidence="3 4">
    <name type="scientific">Luteibacter jiangsuensis</name>
    <dbReference type="NCBI Taxonomy" id="637577"/>
    <lineage>
        <taxon>Bacteria</taxon>
        <taxon>Pseudomonadati</taxon>
        <taxon>Pseudomonadota</taxon>
        <taxon>Gammaproteobacteria</taxon>
        <taxon>Lysobacterales</taxon>
        <taxon>Rhodanobacteraceae</taxon>
        <taxon>Luteibacter</taxon>
    </lineage>
</organism>
<dbReference type="PANTHER" id="PTHR43364:SF4">
    <property type="entry name" value="NAD(P)-LINKED OXIDOREDUCTASE SUPERFAMILY PROTEIN"/>
    <property type="match status" value="1"/>
</dbReference>
<keyword evidence="1" id="KW-0560">Oxidoreductase</keyword>
<proteinExistence type="predicted"/>
<dbReference type="RefSeq" id="WP_167125006.1">
    <property type="nucleotide sequence ID" value="NZ_JAAQQR010000003.1"/>
</dbReference>
<sequence length="354" mass="38751">MSKQLTDYITLGRSGLRVSPVSIGTMTFGKDWGWGATEEDARRMLDTYMDRGGNFIDTANFYTGGTSERLLGEFLRGRRDRAVLATKYSLNVDPTNINAGGNHRRNMVRAVEESLKRLDTDYIDLYYLHVWDETTPVEEVMRAFDDLVRAGKIVYAGISDTPAWQVARMQMLADLRGWSPLVALQIEHSLVERTVEHDLIPMARELGLGVVAWSPLANGVLSGKYTRADIEAHKGADMFTGGRAAVAAGVGSLSERNLDIVDEVMAIASEVGHSAAQVSLAWLLAKNAPAIIPILGARTAAQFEENLDALSVSLSAGQIARLDRASEIALPFPHRFLPLVQAQVLGQARLTVSR</sequence>
<protein>
    <submittedName>
        <fullName evidence="3">Aldo/keto reductase</fullName>
    </submittedName>
</protein>